<keyword evidence="1" id="KW-0812">Transmembrane</keyword>
<accession>A0A0F9K5X1</accession>
<gene>
    <name evidence="2" type="ORF">LCGC14_1369340</name>
</gene>
<dbReference type="EMBL" id="LAZR01008633">
    <property type="protein sequence ID" value="KKM77504.1"/>
    <property type="molecule type" value="Genomic_DNA"/>
</dbReference>
<evidence type="ECO:0000313" key="2">
    <source>
        <dbReference type="EMBL" id="KKM77504.1"/>
    </source>
</evidence>
<comment type="caution">
    <text evidence="2">The sequence shown here is derived from an EMBL/GenBank/DDBJ whole genome shotgun (WGS) entry which is preliminary data.</text>
</comment>
<sequence>MSIPLPTSTVATIGANVTSLIGDFSIIITFIIGMLVAFFVIQFIVDIIRGNKRS</sequence>
<keyword evidence="1" id="KW-1133">Transmembrane helix</keyword>
<reference evidence="2" key="1">
    <citation type="journal article" date="2015" name="Nature">
        <title>Complex archaea that bridge the gap between prokaryotes and eukaryotes.</title>
        <authorList>
            <person name="Spang A."/>
            <person name="Saw J.H."/>
            <person name="Jorgensen S.L."/>
            <person name="Zaremba-Niedzwiedzka K."/>
            <person name="Martijn J."/>
            <person name="Lind A.E."/>
            <person name="van Eijk R."/>
            <person name="Schleper C."/>
            <person name="Guy L."/>
            <person name="Ettema T.J."/>
        </authorList>
    </citation>
    <scope>NUCLEOTIDE SEQUENCE</scope>
</reference>
<feature type="transmembrane region" description="Helical" evidence="1">
    <location>
        <begin position="24"/>
        <end position="45"/>
    </location>
</feature>
<organism evidence="2">
    <name type="scientific">marine sediment metagenome</name>
    <dbReference type="NCBI Taxonomy" id="412755"/>
    <lineage>
        <taxon>unclassified sequences</taxon>
        <taxon>metagenomes</taxon>
        <taxon>ecological metagenomes</taxon>
    </lineage>
</organism>
<name>A0A0F9K5X1_9ZZZZ</name>
<evidence type="ECO:0000256" key="1">
    <source>
        <dbReference type="SAM" id="Phobius"/>
    </source>
</evidence>
<proteinExistence type="predicted"/>
<keyword evidence="1" id="KW-0472">Membrane</keyword>
<dbReference type="AlphaFoldDB" id="A0A0F9K5X1"/>
<protein>
    <submittedName>
        <fullName evidence="2">Uncharacterized protein</fullName>
    </submittedName>
</protein>